<dbReference type="InterPro" id="IPR011990">
    <property type="entry name" value="TPR-like_helical_dom_sf"/>
</dbReference>
<reference evidence="1 2" key="1">
    <citation type="submission" date="2018-08" db="EMBL/GenBank/DDBJ databases">
        <title>Genome and evolution of the arbuscular mycorrhizal fungus Diversispora epigaea (formerly Glomus versiforme) and its bacterial endosymbionts.</title>
        <authorList>
            <person name="Sun X."/>
            <person name="Fei Z."/>
            <person name="Harrison M."/>
        </authorList>
    </citation>
    <scope>NUCLEOTIDE SEQUENCE [LARGE SCALE GENOMIC DNA]</scope>
    <source>
        <strain evidence="1 2">IT104</strain>
    </source>
</reference>
<dbReference type="SUPFAM" id="SSF81901">
    <property type="entry name" value="HCP-like"/>
    <property type="match status" value="1"/>
</dbReference>
<name>A0A397H9Q3_9GLOM</name>
<sequence length="104" mass="11505">MKLIESNSINKHEIRTIKNEKKAFQYIKSAEGGPQRTGEEGNTDGQNKHGYFCLLGIGAPLVDEKTFQRYVKSAEGGSSGGQYSPANCYFYGISTSKNEKEALY</sequence>
<proteinExistence type="predicted"/>
<accession>A0A397H9Q3</accession>
<keyword evidence="2" id="KW-1185">Reference proteome</keyword>
<evidence type="ECO:0000313" key="2">
    <source>
        <dbReference type="Proteomes" id="UP000266861"/>
    </source>
</evidence>
<comment type="caution">
    <text evidence="1">The sequence shown here is derived from an EMBL/GenBank/DDBJ whole genome shotgun (WGS) entry which is preliminary data.</text>
</comment>
<dbReference type="OrthoDB" id="2384430at2759"/>
<dbReference type="Proteomes" id="UP000266861">
    <property type="component" value="Unassembled WGS sequence"/>
</dbReference>
<dbReference type="AlphaFoldDB" id="A0A397H9Q3"/>
<evidence type="ECO:0000313" key="1">
    <source>
        <dbReference type="EMBL" id="RHZ58658.1"/>
    </source>
</evidence>
<organism evidence="1 2">
    <name type="scientific">Diversispora epigaea</name>
    <dbReference type="NCBI Taxonomy" id="1348612"/>
    <lineage>
        <taxon>Eukaryota</taxon>
        <taxon>Fungi</taxon>
        <taxon>Fungi incertae sedis</taxon>
        <taxon>Mucoromycota</taxon>
        <taxon>Glomeromycotina</taxon>
        <taxon>Glomeromycetes</taxon>
        <taxon>Diversisporales</taxon>
        <taxon>Diversisporaceae</taxon>
        <taxon>Diversispora</taxon>
    </lineage>
</organism>
<dbReference type="EMBL" id="PQFF01000335">
    <property type="protein sequence ID" value="RHZ58658.1"/>
    <property type="molecule type" value="Genomic_DNA"/>
</dbReference>
<dbReference type="Gene3D" id="1.25.40.10">
    <property type="entry name" value="Tetratricopeptide repeat domain"/>
    <property type="match status" value="1"/>
</dbReference>
<gene>
    <name evidence="1" type="ORF">Glove_372g53</name>
</gene>
<protein>
    <submittedName>
        <fullName evidence="1">Uncharacterized protein</fullName>
    </submittedName>
</protein>